<reference evidence="2 3" key="1">
    <citation type="submission" date="2015-02" db="EMBL/GenBank/DDBJ databases">
        <title>Complete genome sequence of Kangiella geojedonensis strain YCS-5T.</title>
        <authorList>
            <person name="Kim K.M."/>
        </authorList>
    </citation>
    <scope>NUCLEOTIDE SEQUENCE [LARGE SCALE GENOMIC DNA]</scope>
    <source>
        <strain evidence="2 3">YCS-5</strain>
    </source>
</reference>
<dbReference type="KEGG" id="kge:TQ33_0253"/>
<dbReference type="PATRIC" id="fig|914150.5.peg.259"/>
<feature type="transmembrane region" description="Helical" evidence="1">
    <location>
        <begin position="27"/>
        <end position="45"/>
    </location>
</feature>
<dbReference type="AlphaFoldDB" id="A0A0F6TPP2"/>
<organism evidence="2 3">
    <name type="scientific">Kangiella geojedonensis</name>
    <dbReference type="NCBI Taxonomy" id="914150"/>
    <lineage>
        <taxon>Bacteria</taxon>
        <taxon>Pseudomonadati</taxon>
        <taxon>Pseudomonadota</taxon>
        <taxon>Gammaproteobacteria</taxon>
        <taxon>Kangiellales</taxon>
        <taxon>Kangiellaceae</taxon>
        <taxon>Kangiella</taxon>
    </lineage>
</organism>
<evidence type="ECO:0000313" key="2">
    <source>
        <dbReference type="EMBL" id="AKE51242.1"/>
    </source>
</evidence>
<dbReference type="PANTHER" id="PTHR34205">
    <property type="entry name" value="TRANSMEMBRANE PROTEIN"/>
    <property type="match status" value="1"/>
</dbReference>
<keyword evidence="1" id="KW-0472">Membrane</keyword>
<proteinExistence type="predicted"/>
<protein>
    <recommendedName>
        <fullName evidence="4">Transmembrane protein</fullName>
    </recommendedName>
</protein>
<dbReference type="PANTHER" id="PTHR34205:SF2">
    <property type="entry name" value="DUF962 DOMAIN-CONTAINING PROTEIN"/>
    <property type="match status" value="1"/>
</dbReference>
<dbReference type="Pfam" id="PF06127">
    <property type="entry name" value="Mpo1-like"/>
    <property type="match status" value="1"/>
</dbReference>
<accession>A0A0F6TPP2</accession>
<dbReference type="EMBL" id="CP010975">
    <property type="protein sequence ID" value="AKE51242.1"/>
    <property type="molecule type" value="Genomic_DNA"/>
</dbReference>
<evidence type="ECO:0000256" key="1">
    <source>
        <dbReference type="SAM" id="Phobius"/>
    </source>
</evidence>
<sequence>MSHKELKTFNEFWPYYLGEHRLPRNRFLHYCGTFFSTALLVWLILTQNWWFIPLVLLVGYGPAWIGHFFLEKNRPATFTYPFWSLVADYKMFYYALTGRLKYEWPKYF</sequence>
<dbReference type="OrthoDB" id="7356072at2"/>
<name>A0A0F6TPP2_9GAMM</name>
<dbReference type="HOGENOM" id="CLU_140388_0_0_6"/>
<feature type="transmembrane region" description="Helical" evidence="1">
    <location>
        <begin position="51"/>
        <end position="70"/>
    </location>
</feature>
<evidence type="ECO:0000313" key="3">
    <source>
        <dbReference type="Proteomes" id="UP000034071"/>
    </source>
</evidence>
<keyword evidence="3" id="KW-1185">Reference proteome</keyword>
<gene>
    <name evidence="2" type="ORF">TQ33_0253</name>
</gene>
<dbReference type="RefSeq" id="WP_046560452.1">
    <property type="nucleotide sequence ID" value="NZ_CP010975.1"/>
</dbReference>
<keyword evidence="1" id="KW-0812">Transmembrane</keyword>
<dbReference type="Proteomes" id="UP000034071">
    <property type="component" value="Chromosome"/>
</dbReference>
<dbReference type="InterPro" id="IPR009305">
    <property type="entry name" value="Mpo1-like"/>
</dbReference>
<keyword evidence="1" id="KW-1133">Transmembrane helix</keyword>
<dbReference type="STRING" id="914150.TQ33_0253"/>
<evidence type="ECO:0008006" key="4">
    <source>
        <dbReference type="Google" id="ProtNLM"/>
    </source>
</evidence>